<name>A0A087HP92_ARAAL</name>
<dbReference type="InterPro" id="IPR035897">
    <property type="entry name" value="Toll_tir_struct_dom_sf"/>
</dbReference>
<dbReference type="EMBL" id="CM002869">
    <property type="protein sequence ID" value="KFK43944.1"/>
    <property type="molecule type" value="Genomic_DNA"/>
</dbReference>
<evidence type="ECO:0000256" key="1">
    <source>
        <dbReference type="ARBA" id="ARBA00023027"/>
    </source>
</evidence>
<sequence>MASSSSEFPRRYDVFLSFRGDDTRRNIVSHLYAALDGNGINTFKDNLKLEVGDHFSDELHRAIQDSNFAIVVLSENYASSSWCLTELQLIMESYTRGDIKVIPIFYGVDPSDVRKQLESFGLGRYQGQVTEDRVHGWKNALQLVAGLSGVDSRNCAEEAMMVTNIVVDISS</sequence>
<dbReference type="FunFam" id="3.40.50.10140:FF:000007">
    <property type="entry name" value="Disease resistance protein (TIR-NBS-LRR class)"/>
    <property type="match status" value="1"/>
</dbReference>
<accession>A0A087HP92</accession>
<organism evidence="3 4">
    <name type="scientific">Arabis alpina</name>
    <name type="common">Alpine rock-cress</name>
    <dbReference type="NCBI Taxonomy" id="50452"/>
    <lineage>
        <taxon>Eukaryota</taxon>
        <taxon>Viridiplantae</taxon>
        <taxon>Streptophyta</taxon>
        <taxon>Embryophyta</taxon>
        <taxon>Tracheophyta</taxon>
        <taxon>Spermatophyta</taxon>
        <taxon>Magnoliopsida</taxon>
        <taxon>eudicotyledons</taxon>
        <taxon>Gunneridae</taxon>
        <taxon>Pentapetalae</taxon>
        <taxon>rosids</taxon>
        <taxon>malvids</taxon>
        <taxon>Brassicales</taxon>
        <taxon>Brassicaceae</taxon>
        <taxon>Arabideae</taxon>
        <taxon>Arabis</taxon>
    </lineage>
</organism>
<dbReference type="SUPFAM" id="SSF52200">
    <property type="entry name" value="Toll/Interleukin receptor TIR domain"/>
    <property type="match status" value="1"/>
</dbReference>
<dbReference type="PANTHER" id="PTHR32009:SF152">
    <property type="entry name" value="NEUTRAL_ALKALINE INVERTASE"/>
    <property type="match status" value="1"/>
</dbReference>
<dbReference type="Pfam" id="PF01582">
    <property type="entry name" value="TIR"/>
    <property type="match status" value="1"/>
</dbReference>
<keyword evidence="4" id="KW-1185">Reference proteome</keyword>
<dbReference type="PANTHER" id="PTHR32009">
    <property type="entry name" value="TMV RESISTANCE PROTEIN N-LIKE"/>
    <property type="match status" value="1"/>
</dbReference>
<dbReference type="eggNOG" id="ENOG502R4BG">
    <property type="taxonomic scope" value="Eukaryota"/>
</dbReference>
<protein>
    <recommendedName>
        <fullName evidence="2">TIR domain-containing protein</fullName>
    </recommendedName>
</protein>
<proteinExistence type="predicted"/>
<dbReference type="OrthoDB" id="6160824at2759"/>
<dbReference type="AlphaFoldDB" id="A0A087HP92"/>
<dbReference type="OMA" id="NCAEEAM"/>
<evidence type="ECO:0000313" key="3">
    <source>
        <dbReference type="EMBL" id="KFK43944.1"/>
    </source>
</evidence>
<keyword evidence="1" id="KW-0520">NAD</keyword>
<gene>
    <name evidence="3" type="ordered locus">AALP_Aa1g195000</name>
</gene>
<feature type="domain" description="TIR" evidence="2">
    <location>
        <begin position="10"/>
        <end position="171"/>
    </location>
</feature>
<dbReference type="Proteomes" id="UP000029120">
    <property type="component" value="Chromosome 1"/>
</dbReference>
<dbReference type="Gene3D" id="3.40.50.10140">
    <property type="entry name" value="Toll/interleukin-1 receptor homology (TIR) domain"/>
    <property type="match status" value="1"/>
</dbReference>
<evidence type="ECO:0000313" key="4">
    <source>
        <dbReference type="Proteomes" id="UP000029120"/>
    </source>
</evidence>
<dbReference type="Gramene" id="KFK43944">
    <property type="protein sequence ID" value="KFK43944"/>
    <property type="gene ID" value="AALP_AA1G195000"/>
</dbReference>
<dbReference type="GO" id="GO:0007165">
    <property type="term" value="P:signal transduction"/>
    <property type="evidence" value="ECO:0007669"/>
    <property type="project" value="InterPro"/>
</dbReference>
<dbReference type="PROSITE" id="PS50104">
    <property type="entry name" value="TIR"/>
    <property type="match status" value="1"/>
</dbReference>
<dbReference type="SMART" id="SM00255">
    <property type="entry name" value="TIR"/>
    <property type="match status" value="1"/>
</dbReference>
<dbReference type="InterPro" id="IPR000157">
    <property type="entry name" value="TIR_dom"/>
</dbReference>
<evidence type="ECO:0000259" key="2">
    <source>
        <dbReference type="PROSITE" id="PS50104"/>
    </source>
</evidence>
<reference evidence="4" key="1">
    <citation type="journal article" date="2015" name="Nat. Plants">
        <title>Genome expansion of Arabis alpina linked with retrotransposition and reduced symmetric DNA methylation.</title>
        <authorList>
            <person name="Willing E.M."/>
            <person name="Rawat V."/>
            <person name="Mandakova T."/>
            <person name="Maumus F."/>
            <person name="James G.V."/>
            <person name="Nordstroem K.J."/>
            <person name="Becker C."/>
            <person name="Warthmann N."/>
            <person name="Chica C."/>
            <person name="Szarzynska B."/>
            <person name="Zytnicki M."/>
            <person name="Albani M.C."/>
            <person name="Kiefer C."/>
            <person name="Bergonzi S."/>
            <person name="Castaings L."/>
            <person name="Mateos J.L."/>
            <person name="Berns M.C."/>
            <person name="Bujdoso N."/>
            <person name="Piofczyk T."/>
            <person name="de Lorenzo L."/>
            <person name="Barrero-Sicilia C."/>
            <person name="Mateos I."/>
            <person name="Piednoel M."/>
            <person name="Hagmann J."/>
            <person name="Chen-Min-Tao R."/>
            <person name="Iglesias-Fernandez R."/>
            <person name="Schuster S.C."/>
            <person name="Alonso-Blanco C."/>
            <person name="Roudier F."/>
            <person name="Carbonero P."/>
            <person name="Paz-Ares J."/>
            <person name="Davis S.J."/>
            <person name="Pecinka A."/>
            <person name="Quesneville H."/>
            <person name="Colot V."/>
            <person name="Lysak M.A."/>
            <person name="Weigel D."/>
            <person name="Coupland G."/>
            <person name="Schneeberger K."/>
        </authorList>
    </citation>
    <scope>NUCLEOTIDE SEQUENCE [LARGE SCALE GENOMIC DNA]</scope>
    <source>
        <strain evidence="4">cv. Pajares</strain>
    </source>
</reference>